<dbReference type="InterPro" id="IPR033248">
    <property type="entry name" value="Transketolase_C"/>
</dbReference>
<dbReference type="EMBL" id="DPIY01000010">
    <property type="protein sequence ID" value="HCT58150.1"/>
    <property type="molecule type" value="Genomic_DNA"/>
</dbReference>
<dbReference type="FunFam" id="3.40.50.970:FF:000001">
    <property type="entry name" value="Pyruvate dehydrogenase E1 beta subunit"/>
    <property type="match status" value="1"/>
</dbReference>
<dbReference type="AlphaFoldDB" id="A0A3D4VAK7"/>
<sequence length="714" mass="78317">MATSTRPSRARQAATSEPAPGAPALSRDQLLDAFRVMYTSRRLDDKEIQLKRQNRIFFQISGAGHEAIMTAAGLATKPTYDWFYLYYRDRALCLQLGMTPAEMLYSAVGAAIDPNSGGRQMPSHWGHKDLNIVSVSSPTGTQFLQAVGNAEATLRAAKTDLADDSFHGDEVTIVTTGDGTTSEGEFWESLNTASNLKLPVVYIVEDNGYAISVPVEVNTAGGSISKLVSSFPGLYIQEVDGCDLLASYDVMQRAVAYARERKGPALVHAKVIRPYSHSLSDDEVFYRPPEEREADAARDPITTFPAWLIAEGHATEAEIQAIRDAADAEILAATDDALEQPQPSPDSVMYAVYSPDVDPTSEQFDTEDDPQFSGEPTTMVDLLNACMRDEMARDERILVFGEDVADVSREQYLGKVKGKGGVFKVTHGLQTKFGSARVYNSPLAEANIMGRAIGLAHRGFKPVVEIQFFDYIWPAFMQIRGELATMRWRSNNAFTSPVVVRTTYGGYIRGAIYHSQTGASLFTHNPGLRVVCPSNALDANGLLRTAIRSDDPVLFLEHKHLYRQTYNKGQYPGPNFMIPFGKAAVLREGTDITLVTYGATVQRALVAAKQIAEEGGPSVEVIDLRTLSPWDQETVFNSVKKTSRVIVATEDSLSFGYGAEIAAKIADECFAWLDAPVRRIASADSWVGYAPQLEDATLPQVETFRQAYVELAAY</sequence>
<dbReference type="InterPro" id="IPR005475">
    <property type="entry name" value="Transketolase-like_Pyr-bd"/>
</dbReference>
<dbReference type="Pfam" id="PF00676">
    <property type="entry name" value="E1_dh"/>
    <property type="match status" value="1"/>
</dbReference>
<evidence type="ECO:0000313" key="7">
    <source>
        <dbReference type="EMBL" id="HCT58150.1"/>
    </source>
</evidence>
<evidence type="ECO:0000259" key="6">
    <source>
        <dbReference type="SMART" id="SM00861"/>
    </source>
</evidence>
<feature type="domain" description="Transketolase-like pyrimidine-binding" evidence="6">
    <location>
        <begin position="377"/>
        <end position="564"/>
    </location>
</feature>
<evidence type="ECO:0000256" key="1">
    <source>
        <dbReference type="ARBA" id="ARBA00001964"/>
    </source>
</evidence>
<dbReference type="GO" id="GO:0016624">
    <property type="term" value="F:oxidoreductase activity, acting on the aldehyde or oxo group of donors, disulfide as acceptor"/>
    <property type="evidence" value="ECO:0007669"/>
    <property type="project" value="InterPro"/>
</dbReference>
<comment type="caution">
    <text evidence="7">The sequence shown here is derived from an EMBL/GenBank/DDBJ whole genome shotgun (WGS) entry which is preliminary data.</text>
</comment>
<dbReference type="OMA" id="RQYRNPM"/>
<accession>A0A3D4VAK7</accession>
<dbReference type="Gene3D" id="3.40.50.970">
    <property type="match status" value="2"/>
</dbReference>
<proteinExistence type="predicted"/>
<protein>
    <submittedName>
        <fullName evidence="7">Dehydrogenase</fullName>
    </submittedName>
</protein>
<feature type="region of interest" description="Disordered" evidence="5">
    <location>
        <begin position="1"/>
        <end position="24"/>
    </location>
</feature>
<evidence type="ECO:0000256" key="4">
    <source>
        <dbReference type="ARBA" id="ARBA00023052"/>
    </source>
</evidence>
<comment type="function">
    <text evidence="2">E1 component of the 2-oxoglutarate dehydrogenase (OGDH) complex which catalyzes the decarboxylation of 2-oxoglutarate, the first step in the conversion of 2-oxoglutarate to succinyl-CoA and CO(2).</text>
</comment>
<dbReference type="SMART" id="SM00861">
    <property type="entry name" value="Transket_pyr"/>
    <property type="match status" value="1"/>
</dbReference>
<comment type="cofactor">
    <cofactor evidence="1">
        <name>thiamine diphosphate</name>
        <dbReference type="ChEBI" id="CHEBI:58937"/>
    </cofactor>
</comment>
<dbReference type="SUPFAM" id="SSF52518">
    <property type="entry name" value="Thiamin diphosphate-binding fold (THDP-binding)"/>
    <property type="match status" value="2"/>
</dbReference>
<dbReference type="CDD" id="cd02000">
    <property type="entry name" value="TPP_E1_PDC_ADC_BCADC"/>
    <property type="match status" value="1"/>
</dbReference>
<keyword evidence="3" id="KW-0560">Oxidoreductase</keyword>
<evidence type="ECO:0000256" key="5">
    <source>
        <dbReference type="SAM" id="MobiDB-lite"/>
    </source>
</evidence>
<evidence type="ECO:0000313" key="8">
    <source>
        <dbReference type="Proteomes" id="UP000264071"/>
    </source>
</evidence>
<name>A0A3D4VAK7_9BACT</name>
<dbReference type="PANTHER" id="PTHR43257:SF2">
    <property type="entry name" value="PYRUVATE DEHYDROGENASE E1 COMPONENT SUBUNIT BETA"/>
    <property type="match status" value="1"/>
</dbReference>
<dbReference type="InterPro" id="IPR001017">
    <property type="entry name" value="DH_E1"/>
</dbReference>
<dbReference type="InterPro" id="IPR029061">
    <property type="entry name" value="THDP-binding"/>
</dbReference>
<dbReference type="Pfam" id="PF02780">
    <property type="entry name" value="Transketolase_C"/>
    <property type="match status" value="1"/>
</dbReference>
<dbReference type="SUPFAM" id="SSF52922">
    <property type="entry name" value="TK C-terminal domain-like"/>
    <property type="match status" value="1"/>
</dbReference>
<organism evidence="7 8">
    <name type="scientific">Gemmatimonas aurantiaca</name>
    <dbReference type="NCBI Taxonomy" id="173480"/>
    <lineage>
        <taxon>Bacteria</taxon>
        <taxon>Pseudomonadati</taxon>
        <taxon>Gemmatimonadota</taxon>
        <taxon>Gemmatimonadia</taxon>
        <taxon>Gemmatimonadales</taxon>
        <taxon>Gemmatimonadaceae</taxon>
        <taxon>Gemmatimonas</taxon>
    </lineage>
</organism>
<dbReference type="Pfam" id="PF02779">
    <property type="entry name" value="Transket_pyr"/>
    <property type="match status" value="1"/>
</dbReference>
<dbReference type="CDD" id="cd07036">
    <property type="entry name" value="TPP_PYR_E1-PDHc-beta_like"/>
    <property type="match status" value="1"/>
</dbReference>
<dbReference type="PANTHER" id="PTHR43257">
    <property type="entry name" value="PYRUVATE DEHYDROGENASE E1 COMPONENT BETA SUBUNIT"/>
    <property type="match status" value="1"/>
</dbReference>
<dbReference type="Proteomes" id="UP000264071">
    <property type="component" value="Unassembled WGS sequence"/>
</dbReference>
<dbReference type="Gene3D" id="3.40.50.920">
    <property type="match status" value="1"/>
</dbReference>
<dbReference type="InterPro" id="IPR009014">
    <property type="entry name" value="Transketo_C/PFOR_II"/>
</dbReference>
<evidence type="ECO:0000256" key="3">
    <source>
        <dbReference type="ARBA" id="ARBA00023002"/>
    </source>
</evidence>
<dbReference type="FunFam" id="3.40.50.920:FF:000001">
    <property type="entry name" value="Pyruvate dehydrogenase E1 beta subunit"/>
    <property type="match status" value="1"/>
</dbReference>
<keyword evidence="4" id="KW-0786">Thiamine pyrophosphate</keyword>
<gene>
    <name evidence="7" type="ORF">DGD08_13175</name>
</gene>
<reference evidence="7 8" key="1">
    <citation type="journal article" date="2018" name="Nat. Biotechnol.">
        <title>A standardized bacterial taxonomy based on genome phylogeny substantially revises the tree of life.</title>
        <authorList>
            <person name="Parks D.H."/>
            <person name="Chuvochina M."/>
            <person name="Waite D.W."/>
            <person name="Rinke C."/>
            <person name="Skarshewski A."/>
            <person name="Chaumeil P.A."/>
            <person name="Hugenholtz P."/>
        </authorList>
    </citation>
    <scope>NUCLEOTIDE SEQUENCE [LARGE SCALE GENOMIC DNA]</scope>
    <source>
        <strain evidence="7">UBA8844</strain>
    </source>
</reference>
<evidence type="ECO:0000256" key="2">
    <source>
        <dbReference type="ARBA" id="ARBA00003906"/>
    </source>
</evidence>